<dbReference type="Gene3D" id="3.40.30.10">
    <property type="entry name" value="Glutaredoxin"/>
    <property type="match status" value="1"/>
</dbReference>
<dbReference type="PROSITE" id="PS51355">
    <property type="entry name" value="GLUTATHIONE_PEROXID_3"/>
    <property type="match status" value="1"/>
</dbReference>
<evidence type="ECO:0000256" key="2">
    <source>
        <dbReference type="ARBA" id="ARBA00022559"/>
    </source>
</evidence>
<protein>
    <submittedName>
        <fullName evidence="4">Glutathione peroxidase @ Thioredoxin peroxidase</fullName>
        <ecNumber evidence="4">1.11.1.15</ecNumber>
        <ecNumber evidence="4">1.11.1.9</ecNumber>
    </submittedName>
</protein>
<proteinExistence type="inferred from homology"/>
<name>A0A3B1AF59_9ZZZZ</name>
<dbReference type="EC" id="1.11.1.9" evidence="4"/>
<dbReference type="GO" id="GO:0034599">
    <property type="term" value="P:cellular response to oxidative stress"/>
    <property type="evidence" value="ECO:0007669"/>
    <property type="project" value="TreeGrafter"/>
</dbReference>
<dbReference type="PRINTS" id="PR01011">
    <property type="entry name" value="GLUTPROXDASE"/>
</dbReference>
<keyword evidence="3 4" id="KW-0560">Oxidoreductase</keyword>
<dbReference type="GO" id="GO:0004602">
    <property type="term" value="F:glutathione peroxidase activity"/>
    <property type="evidence" value="ECO:0007669"/>
    <property type="project" value="UniProtKB-EC"/>
</dbReference>
<sequence>MTWLLALLGCQQKTILVKQVDSCPETLHHTVRQLNDKKEIDLCAEYKGKVLLIVNTASKCAFTGQYEDLENIYAKYKDQGFAVLGFPSNDFANQEPGDEKQVQEFCRLTYGVKFPMFAKSKVKKQHADPVFKTLGELSGTYPKWNFYKFLLDRDGNIVDTYSSLTNPSSITDQIESLLQQGATKVESQ</sequence>
<dbReference type="InterPro" id="IPR036249">
    <property type="entry name" value="Thioredoxin-like_sf"/>
</dbReference>
<reference evidence="4" key="1">
    <citation type="submission" date="2018-06" db="EMBL/GenBank/DDBJ databases">
        <authorList>
            <person name="Zhirakovskaya E."/>
        </authorList>
    </citation>
    <scope>NUCLEOTIDE SEQUENCE</scope>
</reference>
<dbReference type="Pfam" id="PF00255">
    <property type="entry name" value="GSHPx"/>
    <property type="match status" value="1"/>
</dbReference>
<comment type="similarity">
    <text evidence="1">Belongs to the glutathione peroxidase family.</text>
</comment>
<dbReference type="EC" id="1.11.1.15" evidence="4"/>
<evidence type="ECO:0000256" key="1">
    <source>
        <dbReference type="ARBA" id="ARBA00006926"/>
    </source>
</evidence>
<dbReference type="PIRSF" id="PIRSF000303">
    <property type="entry name" value="Glutathion_perox"/>
    <property type="match status" value="1"/>
</dbReference>
<organism evidence="4">
    <name type="scientific">hydrothermal vent metagenome</name>
    <dbReference type="NCBI Taxonomy" id="652676"/>
    <lineage>
        <taxon>unclassified sequences</taxon>
        <taxon>metagenomes</taxon>
        <taxon>ecological metagenomes</taxon>
    </lineage>
</organism>
<accession>A0A3B1AF59</accession>
<dbReference type="PANTHER" id="PTHR11592:SF44">
    <property type="entry name" value="GLUTATHIONE PEROXIDASE"/>
    <property type="match status" value="1"/>
</dbReference>
<evidence type="ECO:0000256" key="3">
    <source>
        <dbReference type="ARBA" id="ARBA00023002"/>
    </source>
</evidence>
<dbReference type="PROSITE" id="PS00460">
    <property type="entry name" value="GLUTATHIONE_PEROXID_1"/>
    <property type="match status" value="1"/>
</dbReference>
<dbReference type="InterPro" id="IPR029759">
    <property type="entry name" value="GPX_AS"/>
</dbReference>
<dbReference type="InterPro" id="IPR000889">
    <property type="entry name" value="Glutathione_peroxidase"/>
</dbReference>
<gene>
    <name evidence="4" type="ORF">MNBD_GAMMA21-2207</name>
</gene>
<dbReference type="PANTHER" id="PTHR11592">
    <property type="entry name" value="GLUTATHIONE PEROXIDASE"/>
    <property type="match status" value="1"/>
</dbReference>
<evidence type="ECO:0000313" key="4">
    <source>
        <dbReference type="EMBL" id="VAW98523.1"/>
    </source>
</evidence>
<dbReference type="CDD" id="cd00340">
    <property type="entry name" value="GSH_Peroxidase"/>
    <property type="match status" value="1"/>
</dbReference>
<keyword evidence="2 4" id="KW-0575">Peroxidase</keyword>
<dbReference type="EMBL" id="UOFR01000060">
    <property type="protein sequence ID" value="VAW98523.1"/>
    <property type="molecule type" value="Genomic_DNA"/>
</dbReference>
<dbReference type="AlphaFoldDB" id="A0A3B1AF59"/>
<dbReference type="SUPFAM" id="SSF52833">
    <property type="entry name" value="Thioredoxin-like"/>
    <property type="match status" value="1"/>
</dbReference>